<keyword evidence="4" id="KW-1185">Reference proteome</keyword>
<keyword evidence="2" id="KW-0812">Transmembrane</keyword>
<keyword evidence="2" id="KW-0472">Membrane</keyword>
<evidence type="ECO:0000313" key="3">
    <source>
        <dbReference type="EMBL" id="KIO30795.1"/>
    </source>
</evidence>
<reference evidence="3 4" key="1">
    <citation type="submission" date="2014-04" db="EMBL/GenBank/DDBJ databases">
        <authorList>
            <consortium name="DOE Joint Genome Institute"/>
            <person name="Kuo A."/>
            <person name="Girlanda M."/>
            <person name="Perotto S."/>
            <person name="Kohler A."/>
            <person name="Nagy L.G."/>
            <person name="Floudas D."/>
            <person name="Copeland A."/>
            <person name="Barry K.W."/>
            <person name="Cichocki N."/>
            <person name="Veneault-Fourrey C."/>
            <person name="LaButti K."/>
            <person name="Lindquist E.A."/>
            <person name="Lipzen A."/>
            <person name="Lundell T."/>
            <person name="Morin E."/>
            <person name="Murat C."/>
            <person name="Sun H."/>
            <person name="Tunlid A."/>
            <person name="Henrissat B."/>
            <person name="Grigoriev I.V."/>
            <person name="Hibbett D.S."/>
            <person name="Martin F."/>
            <person name="Nordberg H.P."/>
            <person name="Cantor M.N."/>
            <person name="Hua S.X."/>
        </authorList>
    </citation>
    <scope>NUCLEOTIDE SEQUENCE [LARGE SCALE GENOMIC DNA]</scope>
    <source>
        <strain evidence="3 4">MUT 4182</strain>
    </source>
</reference>
<organism evidence="3 4">
    <name type="scientific">Tulasnella calospora MUT 4182</name>
    <dbReference type="NCBI Taxonomy" id="1051891"/>
    <lineage>
        <taxon>Eukaryota</taxon>
        <taxon>Fungi</taxon>
        <taxon>Dikarya</taxon>
        <taxon>Basidiomycota</taxon>
        <taxon>Agaricomycotina</taxon>
        <taxon>Agaricomycetes</taxon>
        <taxon>Cantharellales</taxon>
        <taxon>Tulasnellaceae</taxon>
        <taxon>Tulasnella</taxon>
    </lineage>
</organism>
<gene>
    <name evidence="3" type="ORF">M407DRAFT_20120</name>
</gene>
<dbReference type="OrthoDB" id="3366659at2759"/>
<dbReference type="PANTHER" id="PTHR41390">
    <property type="entry name" value="CHROMOSOME 7, WHOLE GENOME SHOTGUN SEQUENCE"/>
    <property type="match status" value="1"/>
</dbReference>
<dbReference type="Proteomes" id="UP000054248">
    <property type="component" value="Unassembled WGS sequence"/>
</dbReference>
<feature type="region of interest" description="Disordered" evidence="1">
    <location>
        <begin position="222"/>
        <end position="245"/>
    </location>
</feature>
<feature type="transmembrane region" description="Helical" evidence="2">
    <location>
        <begin position="42"/>
        <end position="62"/>
    </location>
</feature>
<evidence type="ECO:0000256" key="2">
    <source>
        <dbReference type="SAM" id="Phobius"/>
    </source>
</evidence>
<dbReference type="AlphaFoldDB" id="A0A0C3QGL4"/>
<evidence type="ECO:0000313" key="4">
    <source>
        <dbReference type="Proteomes" id="UP000054248"/>
    </source>
</evidence>
<sequence length="245" mass="26011">MPPDNSLLEQSARTVVNGTVAVSLVGGLSGAGYATLKGKSPLAYGFMTSLNTGLASFTFFGSREFLFSPLIRENLSHVEAIQPNGSVTDKVADTAAAGAFTGAILNGVRYGRGRVAAGAVAWAFTTSLLQMGYNKVLIQAQRDAEQSHQTNPGHADAPSQLHSQVQELANPHAPQPPLPTAEPQGASYRIMDVMTWVAPVKKMSDDEYVTVMRKQQAAIDKRLAELQARGAQPPPPTQDVSQPKA</sequence>
<feature type="transmembrane region" description="Helical" evidence="2">
    <location>
        <begin position="15"/>
        <end position="36"/>
    </location>
</feature>
<reference evidence="4" key="2">
    <citation type="submission" date="2015-01" db="EMBL/GenBank/DDBJ databases">
        <title>Evolutionary Origins and Diversification of the Mycorrhizal Mutualists.</title>
        <authorList>
            <consortium name="DOE Joint Genome Institute"/>
            <consortium name="Mycorrhizal Genomics Consortium"/>
            <person name="Kohler A."/>
            <person name="Kuo A."/>
            <person name="Nagy L.G."/>
            <person name="Floudas D."/>
            <person name="Copeland A."/>
            <person name="Barry K.W."/>
            <person name="Cichocki N."/>
            <person name="Veneault-Fourrey C."/>
            <person name="LaButti K."/>
            <person name="Lindquist E.A."/>
            <person name="Lipzen A."/>
            <person name="Lundell T."/>
            <person name="Morin E."/>
            <person name="Murat C."/>
            <person name="Riley R."/>
            <person name="Ohm R."/>
            <person name="Sun H."/>
            <person name="Tunlid A."/>
            <person name="Henrissat B."/>
            <person name="Grigoriev I.V."/>
            <person name="Hibbett D.S."/>
            <person name="Martin F."/>
        </authorList>
    </citation>
    <scope>NUCLEOTIDE SEQUENCE [LARGE SCALE GENOMIC DNA]</scope>
    <source>
        <strain evidence="4">MUT 4182</strain>
    </source>
</reference>
<dbReference type="HOGENOM" id="CLU_099160_0_0_1"/>
<dbReference type="EMBL" id="KN822968">
    <property type="protein sequence ID" value="KIO30795.1"/>
    <property type="molecule type" value="Genomic_DNA"/>
</dbReference>
<accession>A0A0C3QGL4</accession>
<proteinExistence type="predicted"/>
<protein>
    <submittedName>
        <fullName evidence="3">Uncharacterized protein</fullName>
    </submittedName>
</protein>
<evidence type="ECO:0000256" key="1">
    <source>
        <dbReference type="SAM" id="MobiDB-lite"/>
    </source>
</evidence>
<keyword evidence="2" id="KW-1133">Transmembrane helix</keyword>
<name>A0A0C3QGL4_9AGAM</name>
<dbReference type="STRING" id="1051891.A0A0C3QGL4"/>
<dbReference type="PANTHER" id="PTHR41390:SF1">
    <property type="entry name" value="NADH-UBIQUINONE OXIDOREDUCTASE 213 KDA SUBUNIT"/>
    <property type="match status" value="1"/>
</dbReference>